<evidence type="ECO:0000313" key="9">
    <source>
        <dbReference type="Proteomes" id="UP001222325"/>
    </source>
</evidence>
<sequence>MDQAVAKKALQDLVKNDNKLCCDCANPNPQWASLGFAVFLCLQCAGTHRGFGVHISFVRSISMDTWQPDQLRRMQIGGNAAFKAFMAAYAPAEQGGYKAGAAPYEVYHCWAASQYREKLDAEIAGREWAQSAPPPPPLASADPAGLRKSRASTRSNTGTSLRSDSASPASFAPAPSTRRSAPGTPDPDPSQKAANESFFSGLGQANAARPADLPPSQGGRYTGFGSTPSPPPGAGNSAHPAHALSSAAAPTLGELQADPAAALSKGWTLLSAALAGASRAVAENVLQPAAARARDPALQASVRGAVGAAARAGGAANAWGKSALGVDVAGGVGGVVGAVADRLGPGPAREGYGAVGAGVGMGGGEGEETSGLYHDDDDDLFQEYREGAHYDQPVAAAGGAAAAGAGAPQKKNNDWDDEWKDF</sequence>
<keyword evidence="1" id="KW-0343">GTPase activation</keyword>
<keyword evidence="9" id="KW-1185">Reference proteome</keyword>
<reference evidence="8" key="1">
    <citation type="submission" date="2023-03" db="EMBL/GenBank/DDBJ databases">
        <title>Massive genome expansion in bonnet fungi (Mycena s.s.) driven by repeated elements and novel gene families across ecological guilds.</title>
        <authorList>
            <consortium name="Lawrence Berkeley National Laboratory"/>
            <person name="Harder C.B."/>
            <person name="Miyauchi S."/>
            <person name="Viragh M."/>
            <person name="Kuo A."/>
            <person name="Thoen E."/>
            <person name="Andreopoulos B."/>
            <person name="Lu D."/>
            <person name="Skrede I."/>
            <person name="Drula E."/>
            <person name="Henrissat B."/>
            <person name="Morin E."/>
            <person name="Kohler A."/>
            <person name="Barry K."/>
            <person name="LaButti K."/>
            <person name="Morin E."/>
            <person name="Salamov A."/>
            <person name="Lipzen A."/>
            <person name="Mereny Z."/>
            <person name="Hegedus B."/>
            <person name="Baldrian P."/>
            <person name="Stursova M."/>
            <person name="Weitz H."/>
            <person name="Taylor A."/>
            <person name="Grigoriev I.V."/>
            <person name="Nagy L.G."/>
            <person name="Martin F."/>
            <person name="Kauserud H."/>
        </authorList>
    </citation>
    <scope>NUCLEOTIDE SEQUENCE</scope>
    <source>
        <strain evidence="8">CBHHK173m</strain>
    </source>
</reference>
<evidence type="ECO:0000256" key="5">
    <source>
        <dbReference type="PROSITE-ProRule" id="PRU00288"/>
    </source>
</evidence>
<dbReference type="InterPro" id="IPR037278">
    <property type="entry name" value="ARFGAP/RecO"/>
</dbReference>
<keyword evidence="3 5" id="KW-0863">Zinc-finger</keyword>
<dbReference type="PANTHER" id="PTHR46395">
    <property type="entry name" value="ADP-RIBOSYLATION FACTOR GTPASE-ACTIVATING PROTEIN 1"/>
    <property type="match status" value="1"/>
</dbReference>
<accession>A0AAD6UCY6</accession>
<evidence type="ECO:0000256" key="2">
    <source>
        <dbReference type="ARBA" id="ARBA00022723"/>
    </source>
</evidence>
<keyword evidence="2" id="KW-0479">Metal-binding</keyword>
<dbReference type="AlphaFoldDB" id="A0AAD6UCY6"/>
<dbReference type="PROSITE" id="PS50115">
    <property type="entry name" value="ARFGAP"/>
    <property type="match status" value="1"/>
</dbReference>
<dbReference type="SUPFAM" id="SSF57863">
    <property type="entry name" value="ArfGap/RecO-like zinc finger"/>
    <property type="match status" value="1"/>
</dbReference>
<dbReference type="GO" id="GO:0030100">
    <property type="term" value="P:regulation of endocytosis"/>
    <property type="evidence" value="ECO:0007669"/>
    <property type="project" value="TreeGrafter"/>
</dbReference>
<dbReference type="Gene3D" id="1.10.220.150">
    <property type="entry name" value="Arf GTPase activating protein"/>
    <property type="match status" value="1"/>
</dbReference>
<dbReference type="Pfam" id="PF01412">
    <property type="entry name" value="ArfGap"/>
    <property type="match status" value="1"/>
</dbReference>
<evidence type="ECO:0000256" key="4">
    <source>
        <dbReference type="ARBA" id="ARBA00022833"/>
    </source>
</evidence>
<proteinExistence type="predicted"/>
<dbReference type="GO" id="GO:0008270">
    <property type="term" value="F:zinc ion binding"/>
    <property type="evidence" value="ECO:0007669"/>
    <property type="project" value="UniProtKB-KW"/>
</dbReference>
<dbReference type="GO" id="GO:0000139">
    <property type="term" value="C:Golgi membrane"/>
    <property type="evidence" value="ECO:0007669"/>
    <property type="project" value="TreeGrafter"/>
</dbReference>
<dbReference type="PANTHER" id="PTHR46395:SF1">
    <property type="entry name" value="ADP-RIBOSYLATION FACTOR GTPASE-ACTIVATING PROTEIN 1"/>
    <property type="match status" value="1"/>
</dbReference>
<name>A0AAD6UCY6_9AGAR</name>
<keyword evidence="4" id="KW-0862">Zinc</keyword>
<dbReference type="InterPro" id="IPR001164">
    <property type="entry name" value="ArfGAP_dom"/>
</dbReference>
<evidence type="ECO:0000313" key="8">
    <source>
        <dbReference type="EMBL" id="KAJ7094459.1"/>
    </source>
</evidence>
<dbReference type="InterPro" id="IPR038508">
    <property type="entry name" value="ArfGAP_dom_sf"/>
</dbReference>
<gene>
    <name evidence="8" type="ORF">B0H15DRAFT_776144</name>
</gene>
<evidence type="ECO:0000256" key="3">
    <source>
        <dbReference type="ARBA" id="ARBA00022771"/>
    </source>
</evidence>
<comment type="caution">
    <text evidence="8">The sequence shown here is derived from an EMBL/GenBank/DDBJ whole genome shotgun (WGS) entry which is preliminary data.</text>
</comment>
<dbReference type="GO" id="GO:0005096">
    <property type="term" value="F:GTPase activator activity"/>
    <property type="evidence" value="ECO:0007669"/>
    <property type="project" value="UniProtKB-KW"/>
</dbReference>
<protein>
    <submittedName>
        <fullName evidence="8">ArfGap-domain-containing protein</fullName>
    </submittedName>
</protein>
<feature type="compositionally biased region" description="Polar residues" evidence="6">
    <location>
        <begin position="152"/>
        <end position="161"/>
    </location>
</feature>
<dbReference type="PRINTS" id="PR00405">
    <property type="entry name" value="REVINTRACTNG"/>
</dbReference>
<feature type="domain" description="Arf-GAP" evidence="7">
    <location>
        <begin position="7"/>
        <end position="128"/>
    </location>
</feature>
<dbReference type="CDD" id="cd08830">
    <property type="entry name" value="ArfGap_ArfGap1"/>
    <property type="match status" value="1"/>
</dbReference>
<dbReference type="EMBL" id="JARJCN010000014">
    <property type="protein sequence ID" value="KAJ7094459.1"/>
    <property type="molecule type" value="Genomic_DNA"/>
</dbReference>
<dbReference type="GO" id="GO:0032012">
    <property type="term" value="P:regulation of ARF protein signal transduction"/>
    <property type="evidence" value="ECO:0007669"/>
    <property type="project" value="TreeGrafter"/>
</dbReference>
<dbReference type="Proteomes" id="UP001222325">
    <property type="component" value="Unassembled WGS sequence"/>
</dbReference>
<organism evidence="8 9">
    <name type="scientific">Mycena belliarum</name>
    <dbReference type="NCBI Taxonomy" id="1033014"/>
    <lineage>
        <taxon>Eukaryota</taxon>
        <taxon>Fungi</taxon>
        <taxon>Dikarya</taxon>
        <taxon>Basidiomycota</taxon>
        <taxon>Agaricomycotina</taxon>
        <taxon>Agaricomycetes</taxon>
        <taxon>Agaricomycetidae</taxon>
        <taxon>Agaricales</taxon>
        <taxon>Marasmiineae</taxon>
        <taxon>Mycenaceae</taxon>
        <taxon>Mycena</taxon>
    </lineage>
</organism>
<feature type="region of interest" description="Disordered" evidence="6">
    <location>
        <begin position="127"/>
        <end position="241"/>
    </location>
</feature>
<evidence type="ECO:0000256" key="1">
    <source>
        <dbReference type="ARBA" id="ARBA00022468"/>
    </source>
</evidence>
<evidence type="ECO:0000259" key="7">
    <source>
        <dbReference type="PROSITE" id="PS50115"/>
    </source>
</evidence>
<feature type="region of interest" description="Disordered" evidence="6">
    <location>
        <begin position="397"/>
        <end position="422"/>
    </location>
</feature>
<evidence type="ECO:0000256" key="6">
    <source>
        <dbReference type="SAM" id="MobiDB-lite"/>
    </source>
</evidence>
<feature type="compositionally biased region" description="Low complexity" evidence="6">
    <location>
        <begin position="162"/>
        <end position="182"/>
    </location>
</feature>
<feature type="compositionally biased region" description="Low complexity" evidence="6">
    <location>
        <begin position="397"/>
        <end position="407"/>
    </location>
</feature>
<dbReference type="SMART" id="SM00105">
    <property type="entry name" value="ArfGap"/>
    <property type="match status" value="1"/>
</dbReference>